<accession>A0A5C0SK54</accession>
<organism evidence="3 4">
    <name type="scientific">Crassaminicella thermophila</name>
    <dbReference type="NCBI Taxonomy" id="2599308"/>
    <lineage>
        <taxon>Bacteria</taxon>
        <taxon>Bacillati</taxon>
        <taxon>Bacillota</taxon>
        <taxon>Clostridia</taxon>
        <taxon>Eubacteriales</taxon>
        <taxon>Clostridiaceae</taxon>
        <taxon>Crassaminicella</taxon>
    </lineage>
</organism>
<dbReference type="EMBL" id="CP042243">
    <property type="protein sequence ID" value="QEK13329.1"/>
    <property type="molecule type" value="Genomic_DNA"/>
</dbReference>
<dbReference type="Gene3D" id="2.30.30.90">
    <property type="match status" value="1"/>
</dbReference>
<protein>
    <submittedName>
        <fullName evidence="3">Ferrous iron transport protein A</fullName>
    </submittedName>
</protein>
<keyword evidence="4" id="KW-1185">Reference proteome</keyword>
<dbReference type="PANTHER" id="PTHR42954:SF2">
    <property type="entry name" value="FE(2+) TRANSPORT PROTEIN A"/>
    <property type="match status" value="1"/>
</dbReference>
<evidence type="ECO:0000313" key="3">
    <source>
        <dbReference type="EMBL" id="QEK13329.1"/>
    </source>
</evidence>
<dbReference type="OrthoDB" id="9811076at2"/>
<gene>
    <name evidence="3" type="ORF">FQB35_14200</name>
</gene>
<reference evidence="3 4" key="1">
    <citation type="submission" date="2019-07" db="EMBL/GenBank/DDBJ databases">
        <title>Complete genome of Crassaminicella thermophila SY095.</title>
        <authorList>
            <person name="Li X."/>
        </authorList>
    </citation>
    <scope>NUCLEOTIDE SEQUENCE [LARGE SCALE GENOMIC DNA]</scope>
    <source>
        <strain evidence="3 4">SY095</strain>
    </source>
</reference>
<evidence type="ECO:0000313" key="4">
    <source>
        <dbReference type="Proteomes" id="UP000324646"/>
    </source>
</evidence>
<keyword evidence="1" id="KW-0408">Iron</keyword>
<dbReference type="KEGG" id="crs:FQB35_14200"/>
<evidence type="ECO:0000259" key="2">
    <source>
        <dbReference type="SMART" id="SM00899"/>
    </source>
</evidence>
<evidence type="ECO:0000256" key="1">
    <source>
        <dbReference type="ARBA" id="ARBA00023004"/>
    </source>
</evidence>
<dbReference type="InterPro" id="IPR052713">
    <property type="entry name" value="FeoA"/>
</dbReference>
<dbReference type="InterPro" id="IPR008988">
    <property type="entry name" value="Transcriptional_repressor_C"/>
</dbReference>
<dbReference type="Proteomes" id="UP000324646">
    <property type="component" value="Chromosome"/>
</dbReference>
<dbReference type="SUPFAM" id="SSF50037">
    <property type="entry name" value="C-terminal domain of transcriptional repressors"/>
    <property type="match status" value="1"/>
</dbReference>
<dbReference type="AlphaFoldDB" id="A0A5C0SK54"/>
<dbReference type="InterPro" id="IPR038157">
    <property type="entry name" value="FeoA_core_dom"/>
</dbReference>
<dbReference type="GO" id="GO:0046914">
    <property type="term" value="F:transition metal ion binding"/>
    <property type="evidence" value="ECO:0007669"/>
    <property type="project" value="InterPro"/>
</dbReference>
<name>A0A5C0SK54_CRATE</name>
<dbReference type="PANTHER" id="PTHR42954">
    <property type="entry name" value="FE(2+) TRANSPORT PROTEIN A"/>
    <property type="match status" value="1"/>
</dbReference>
<sequence>MERTLKDLRLKENGKIIKINGSGPVKRRLMDMGVVRGTEVYVEKKAPLGDPIEVKIKGYSLTLRKEDAEKIIIE</sequence>
<dbReference type="RefSeq" id="WP_148810501.1">
    <property type="nucleotide sequence ID" value="NZ_CP042243.1"/>
</dbReference>
<proteinExistence type="predicted"/>
<feature type="domain" description="Ferrous iron transporter FeoA-like" evidence="2">
    <location>
        <begin position="3"/>
        <end position="74"/>
    </location>
</feature>
<dbReference type="InterPro" id="IPR007167">
    <property type="entry name" value="Fe-transptr_FeoA-like"/>
</dbReference>
<dbReference type="SMART" id="SM00899">
    <property type="entry name" value="FeoA"/>
    <property type="match status" value="1"/>
</dbReference>
<dbReference type="Pfam" id="PF04023">
    <property type="entry name" value="FeoA"/>
    <property type="match status" value="1"/>
</dbReference>